<comment type="cofactor">
    <cofactor evidence="1">
        <name>FAD</name>
        <dbReference type="ChEBI" id="CHEBI:57692"/>
    </cofactor>
</comment>
<evidence type="ECO:0000256" key="2">
    <source>
        <dbReference type="ARBA" id="ARBA00005995"/>
    </source>
</evidence>
<proteinExistence type="inferred from homology"/>
<dbReference type="GO" id="GO:0016491">
    <property type="term" value="F:oxidoreductase activity"/>
    <property type="evidence" value="ECO:0007669"/>
    <property type="project" value="UniProtKB-KW"/>
</dbReference>
<dbReference type="Pfam" id="PF01593">
    <property type="entry name" value="Amino_oxidase"/>
    <property type="match status" value="1"/>
</dbReference>
<evidence type="ECO:0000313" key="7">
    <source>
        <dbReference type="Proteomes" id="UP000181998"/>
    </source>
</evidence>
<evidence type="ECO:0000259" key="5">
    <source>
        <dbReference type="Pfam" id="PF01593"/>
    </source>
</evidence>
<gene>
    <name evidence="6" type="ORF">SAMN05421510_103133</name>
</gene>
<feature type="binding site" evidence="4">
    <location>
        <position position="416"/>
    </location>
    <ligand>
        <name>substrate</name>
    </ligand>
</feature>
<dbReference type="InterPro" id="IPR036188">
    <property type="entry name" value="FAD/NAD-bd_sf"/>
</dbReference>
<dbReference type="SUPFAM" id="SSF51905">
    <property type="entry name" value="FAD/NAD(P)-binding domain"/>
    <property type="match status" value="1"/>
</dbReference>
<dbReference type="PANTHER" id="PTHR43563:SF1">
    <property type="entry name" value="AMINE OXIDASE [FLAVIN-CONTAINING] B"/>
    <property type="match status" value="1"/>
</dbReference>
<dbReference type="Gene3D" id="3.90.660.10">
    <property type="match status" value="1"/>
</dbReference>
<feature type="domain" description="Amine oxidase" evidence="5">
    <location>
        <begin position="89"/>
        <end position="524"/>
    </location>
</feature>
<evidence type="ECO:0000256" key="1">
    <source>
        <dbReference type="ARBA" id="ARBA00001974"/>
    </source>
</evidence>
<accession>A0A1H9EI19</accession>
<dbReference type="InterPro" id="IPR050703">
    <property type="entry name" value="Flavin_MAO"/>
</dbReference>
<dbReference type="Gene3D" id="3.50.50.60">
    <property type="entry name" value="FAD/NAD(P)-binding domain"/>
    <property type="match status" value="1"/>
</dbReference>
<comment type="similarity">
    <text evidence="2">Belongs to the flavin monoamine oxidase family.</text>
</comment>
<name>A0A1H9EI19_9PROT</name>
<protein>
    <submittedName>
        <fullName evidence="6">Monoamine oxidase</fullName>
    </submittedName>
</protein>
<reference evidence="6 7" key="1">
    <citation type="submission" date="2016-10" db="EMBL/GenBank/DDBJ databases">
        <authorList>
            <person name="de Groot N.N."/>
        </authorList>
    </citation>
    <scope>NUCLEOTIDE SEQUENCE [LARGE SCALE GENOMIC DNA]</scope>
    <source>
        <strain evidence="6 7">Nm9</strain>
    </source>
</reference>
<dbReference type="EMBL" id="FOFX01000031">
    <property type="protein sequence ID" value="SEQ25197.1"/>
    <property type="molecule type" value="Genomic_DNA"/>
</dbReference>
<dbReference type="PRINTS" id="PR00757">
    <property type="entry name" value="AMINEOXDASEF"/>
</dbReference>
<dbReference type="InterPro" id="IPR001613">
    <property type="entry name" value="Flavin_amine_oxidase"/>
</dbReference>
<sequence length="528" mass="58542">MIQACPYFPTMPGRTPLFRLISRTLKQHRYFSQINVMNQRRKPEHFSHFGSRRNFLIRSIAALATVYAAPIMAGGGKINPRIAIVGAGIAGLNAAYVLQQAGYRATVYEASQRTGGRIRTSYGDIAPGLITELGGEFIDSTHQDMLALAKAFDLPLMDTFIESEQKYKTAFFFNNKHYTEEQVIEEFRPLAVKIASDAGRLSSNITAQEHTIIDAEFDAISISEYLDRIGATGWIRNLIEVAYVTEYGLDAAELSCINLLSLIDTSMKEGFQVFGDSDERFKIQHGNQRITDELAKRIGSNIELDYRLVSIRKNGKGFRLVFSTPGKTISADADWVILALPFTMLRTVDMGDVLTPKESNIVKNLGYGTNAKLILGTQTRLWREQGYSGECYSDEPFQTGWDSSRMQTGSTGSYTFYLGGKIGMDTGRGAVLEHTQRLLASINRVYPGIVAQQTSSVLRVHWPSEPFALGSYACFRLGQWVQMNGEVGQPNGNLLFAGEHCSQGFLGYMNGGAETGRISAQKIIDALR</sequence>
<organism evidence="6 7">
    <name type="scientific">Nitrosomonas ureae</name>
    <dbReference type="NCBI Taxonomy" id="44577"/>
    <lineage>
        <taxon>Bacteria</taxon>
        <taxon>Pseudomonadati</taxon>
        <taxon>Pseudomonadota</taxon>
        <taxon>Betaproteobacteria</taxon>
        <taxon>Nitrosomonadales</taxon>
        <taxon>Nitrosomonadaceae</taxon>
        <taxon>Nitrosomonas</taxon>
    </lineage>
</organism>
<evidence type="ECO:0000256" key="3">
    <source>
        <dbReference type="ARBA" id="ARBA00023002"/>
    </source>
</evidence>
<dbReference type="AlphaFoldDB" id="A0A1H9EI19"/>
<dbReference type="PANTHER" id="PTHR43563">
    <property type="entry name" value="AMINE OXIDASE"/>
    <property type="match status" value="1"/>
</dbReference>
<evidence type="ECO:0000313" key="6">
    <source>
        <dbReference type="EMBL" id="SEQ25197.1"/>
    </source>
</evidence>
<dbReference type="OrthoDB" id="8845488at2"/>
<dbReference type="Proteomes" id="UP000181998">
    <property type="component" value="Unassembled WGS sequence"/>
</dbReference>
<dbReference type="Gene3D" id="1.10.405.10">
    <property type="entry name" value="Guanine Nucleotide Dissociation Inhibitor, domain 1"/>
    <property type="match status" value="1"/>
</dbReference>
<evidence type="ECO:0000256" key="4">
    <source>
        <dbReference type="PIRSR" id="PIRSR601613-1"/>
    </source>
</evidence>
<feature type="binding site" evidence="4">
    <location>
        <begin position="109"/>
        <end position="110"/>
    </location>
    <ligand>
        <name>FAD</name>
        <dbReference type="ChEBI" id="CHEBI:57692"/>
    </ligand>
</feature>
<dbReference type="SUPFAM" id="SSF54373">
    <property type="entry name" value="FAD-linked reductases, C-terminal domain"/>
    <property type="match status" value="1"/>
</dbReference>
<keyword evidence="3" id="KW-0560">Oxidoreductase</keyword>
<dbReference type="InterPro" id="IPR002937">
    <property type="entry name" value="Amino_oxidase"/>
</dbReference>